<comment type="caution">
    <text evidence="1">The sequence shown here is derived from an EMBL/GenBank/DDBJ whole genome shotgun (WGS) entry which is preliminary data.</text>
</comment>
<dbReference type="EMBL" id="CM051399">
    <property type="protein sequence ID" value="KAJ4716707.1"/>
    <property type="molecule type" value="Genomic_DNA"/>
</dbReference>
<protein>
    <submittedName>
        <fullName evidence="1">HVA22-like protein</fullName>
    </submittedName>
</protein>
<accession>A0ACC1XZ25</accession>
<dbReference type="Proteomes" id="UP001164539">
    <property type="component" value="Chromosome 6"/>
</dbReference>
<name>A0ACC1XZ25_MELAZ</name>
<evidence type="ECO:0000313" key="1">
    <source>
        <dbReference type="EMBL" id="KAJ4716707.1"/>
    </source>
</evidence>
<reference evidence="1 2" key="1">
    <citation type="journal article" date="2023" name="Science">
        <title>Complex scaffold remodeling in plant triterpene biosynthesis.</title>
        <authorList>
            <person name="De La Pena R."/>
            <person name="Hodgson H."/>
            <person name="Liu J.C."/>
            <person name="Stephenson M.J."/>
            <person name="Martin A.C."/>
            <person name="Owen C."/>
            <person name="Harkess A."/>
            <person name="Leebens-Mack J."/>
            <person name="Jimenez L.E."/>
            <person name="Osbourn A."/>
            <person name="Sattely E.S."/>
        </authorList>
    </citation>
    <scope>NUCLEOTIDE SEQUENCE [LARGE SCALE GENOMIC DNA]</scope>
    <source>
        <strain evidence="2">cv. JPN11</strain>
        <tissue evidence="1">Leaf</tissue>
    </source>
</reference>
<proteinExistence type="predicted"/>
<gene>
    <name evidence="1" type="ORF">OWV82_011689</name>
</gene>
<keyword evidence="2" id="KW-1185">Reference proteome</keyword>
<sequence length="170" mass="19779">MGSFLSRALLMGLGYAYPAYECFKAVEKTKKTKPEIEQLQFWCQYWILVALFTVGERVGDAFISWLPMYSEAKLAFFIYLWHPKTMGTDYVYNVIFRPYVAKHETEIDGNLLKLKIKAMEIGLLCWEEAAIYVQTRSFEILHYFSSHHPNESSMLVPIVAPKRSNSRSSR</sequence>
<organism evidence="1 2">
    <name type="scientific">Melia azedarach</name>
    <name type="common">Chinaberry tree</name>
    <dbReference type="NCBI Taxonomy" id="155640"/>
    <lineage>
        <taxon>Eukaryota</taxon>
        <taxon>Viridiplantae</taxon>
        <taxon>Streptophyta</taxon>
        <taxon>Embryophyta</taxon>
        <taxon>Tracheophyta</taxon>
        <taxon>Spermatophyta</taxon>
        <taxon>Magnoliopsida</taxon>
        <taxon>eudicotyledons</taxon>
        <taxon>Gunneridae</taxon>
        <taxon>Pentapetalae</taxon>
        <taxon>rosids</taxon>
        <taxon>malvids</taxon>
        <taxon>Sapindales</taxon>
        <taxon>Meliaceae</taxon>
        <taxon>Melia</taxon>
    </lineage>
</organism>
<evidence type="ECO:0000313" key="2">
    <source>
        <dbReference type="Proteomes" id="UP001164539"/>
    </source>
</evidence>